<accession>A0AAN8RHC8</accession>
<evidence type="ECO:0000256" key="1">
    <source>
        <dbReference type="SAM" id="Coils"/>
    </source>
</evidence>
<reference evidence="2 3" key="1">
    <citation type="submission" date="2019-10" db="EMBL/GenBank/DDBJ databases">
        <authorList>
            <person name="Palmer J.M."/>
        </authorList>
    </citation>
    <scope>NUCLEOTIDE SEQUENCE [LARGE SCALE GENOMIC DNA]</scope>
    <source>
        <strain evidence="2 3">TWF718</strain>
    </source>
</reference>
<gene>
    <name evidence="2" type="ORF">TWF718_008034</name>
</gene>
<keyword evidence="1" id="KW-0175">Coiled coil</keyword>
<name>A0AAN8RHC8_9PEZI</name>
<dbReference type="EMBL" id="JAVHNR010000005">
    <property type="protein sequence ID" value="KAK6342640.1"/>
    <property type="molecule type" value="Genomic_DNA"/>
</dbReference>
<dbReference type="AlphaFoldDB" id="A0AAN8RHC8"/>
<organism evidence="2 3">
    <name type="scientific">Orbilia javanica</name>
    <dbReference type="NCBI Taxonomy" id="47235"/>
    <lineage>
        <taxon>Eukaryota</taxon>
        <taxon>Fungi</taxon>
        <taxon>Dikarya</taxon>
        <taxon>Ascomycota</taxon>
        <taxon>Pezizomycotina</taxon>
        <taxon>Orbiliomycetes</taxon>
        <taxon>Orbiliales</taxon>
        <taxon>Orbiliaceae</taxon>
        <taxon>Orbilia</taxon>
    </lineage>
</organism>
<proteinExistence type="predicted"/>
<sequence>MDYTHPDVSPSTSAALEELKRLTNPQIDQVAAIPDIVLTILEVTKSVAALEKEVAGLKERNTLLRLQLHNSHLGRTEALLIPAVVPREARRAMPRNLNDLNVFNSEQCDAALEALGVDVDSKASAYAKRGVIAEQLGVRLP</sequence>
<keyword evidence="3" id="KW-1185">Reference proteome</keyword>
<protein>
    <submittedName>
        <fullName evidence="2">Uncharacterized protein</fullName>
    </submittedName>
</protein>
<evidence type="ECO:0000313" key="2">
    <source>
        <dbReference type="EMBL" id="KAK6342640.1"/>
    </source>
</evidence>
<evidence type="ECO:0000313" key="3">
    <source>
        <dbReference type="Proteomes" id="UP001313282"/>
    </source>
</evidence>
<feature type="coiled-coil region" evidence="1">
    <location>
        <begin position="40"/>
        <end position="67"/>
    </location>
</feature>
<comment type="caution">
    <text evidence="2">The sequence shown here is derived from an EMBL/GenBank/DDBJ whole genome shotgun (WGS) entry which is preliminary data.</text>
</comment>
<dbReference type="Proteomes" id="UP001313282">
    <property type="component" value="Unassembled WGS sequence"/>
</dbReference>